<feature type="domain" description="Cation efflux protein transmembrane" evidence="12">
    <location>
        <begin position="28"/>
        <end position="196"/>
    </location>
</feature>
<dbReference type="OrthoDB" id="9805136at2"/>
<proteinExistence type="inferred from homology"/>
<dbReference type="EMBL" id="VNFK01000009">
    <property type="protein sequence ID" value="TVU61932.1"/>
    <property type="molecule type" value="Genomic_DNA"/>
</dbReference>
<protein>
    <submittedName>
        <fullName evidence="13">Cation transporter</fullName>
    </submittedName>
</protein>
<dbReference type="RefSeq" id="WP_144650956.1">
    <property type="nucleotide sequence ID" value="NZ_VNFK01000009.1"/>
</dbReference>
<evidence type="ECO:0000256" key="3">
    <source>
        <dbReference type="ARBA" id="ARBA00008731"/>
    </source>
</evidence>
<comment type="similarity">
    <text evidence="3">Belongs to the TMEM163 family.</text>
</comment>
<feature type="transmembrane region" description="Helical" evidence="11">
    <location>
        <begin position="49"/>
        <end position="70"/>
    </location>
</feature>
<dbReference type="InterPro" id="IPR026765">
    <property type="entry name" value="Tmem163"/>
</dbReference>
<evidence type="ECO:0000256" key="10">
    <source>
        <dbReference type="ARBA" id="ARBA00023329"/>
    </source>
</evidence>
<keyword evidence="9 11" id="KW-0472">Membrane</keyword>
<feature type="transmembrane region" description="Helical" evidence="11">
    <location>
        <begin position="22"/>
        <end position="43"/>
    </location>
</feature>
<dbReference type="Proteomes" id="UP000316500">
    <property type="component" value="Unassembled WGS sequence"/>
</dbReference>
<feature type="transmembrane region" description="Helical" evidence="11">
    <location>
        <begin position="115"/>
        <end position="135"/>
    </location>
</feature>
<feature type="transmembrane region" description="Helical" evidence="11">
    <location>
        <begin position="82"/>
        <end position="103"/>
    </location>
</feature>
<keyword evidence="8" id="KW-0770">Synapse</keyword>
<keyword evidence="5" id="KW-0967">Endosome</keyword>
<evidence type="ECO:0000256" key="6">
    <source>
        <dbReference type="ARBA" id="ARBA00022833"/>
    </source>
</evidence>
<dbReference type="GO" id="GO:0016020">
    <property type="term" value="C:membrane"/>
    <property type="evidence" value="ECO:0007669"/>
    <property type="project" value="InterPro"/>
</dbReference>
<gene>
    <name evidence="13" type="ORF">FQP90_12720</name>
</gene>
<dbReference type="InterPro" id="IPR027469">
    <property type="entry name" value="Cation_efflux_TMD_sf"/>
</dbReference>
<keyword evidence="10" id="KW-0968">Cytoplasmic vesicle</keyword>
<name>A0A558GYM3_PAENT</name>
<sequence length="273" mass="28664">MSATLQAPAPVRRLVLMRRIRLFAAATITYNVIEAVVALWAGGVADSSALIGFGLDSVVEVASAAALSWQFSAKDPERREHLTLRIIAISFFALAAFVTIDVLRSLTGGGEAQHSTPGIIIAALSLAIMPVLSWAQRRAGRELGSKTAVADSKQTLLCTYLSAVLLVGLVLNSTLGWWWADAGAALVIAAIAVREGINAWRGDVCCTVPGAGTESHGTETDDCCAPAEQGKTTHIQLLAAPAAKTEANGDACCAGCQSDTDRAHPRTLTRRED</sequence>
<evidence type="ECO:0000256" key="8">
    <source>
        <dbReference type="ARBA" id="ARBA00023018"/>
    </source>
</evidence>
<evidence type="ECO:0000256" key="11">
    <source>
        <dbReference type="SAM" id="Phobius"/>
    </source>
</evidence>
<dbReference type="Gene3D" id="1.20.1510.10">
    <property type="entry name" value="Cation efflux protein transmembrane domain"/>
    <property type="match status" value="1"/>
</dbReference>
<accession>A0A558GYM3</accession>
<evidence type="ECO:0000256" key="2">
    <source>
        <dbReference type="ARBA" id="ARBA00004644"/>
    </source>
</evidence>
<evidence type="ECO:0000256" key="7">
    <source>
        <dbReference type="ARBA" id="ARBA00022989"/>
    </source>
</evidence>
<organism evidence="13 14">
    <name type="scientific">Paenarthrobacter nitroguajacolicus</name>
    <name type="common">Arthrobacter nitroguajacolicus</name>
    <dbReference type="NCBI Taxonomy" id="211146"/>
    <lineage>
        <taxon>Bacteria</taxon>
        <taxon>Bacillati</taxon>
        <taxon>Actinomycetota</taxon>
        <taxon>Actinomycetes</taxon>
        <taxon>Micrococcales</taxon>
        <taxon>Micrococcaceae</taxon>
        <taxon>Paenarthrobacter</taxon>
    </lineage>
</organism>
<evidence type="ECO:0000313" key="13">
    <source>
        <dbReference type="EMBL" id="TVU61932.1"/>
    </source>
</evidence>
<comment type="caution">
    <text evidence="13">The sequence shown here is derived from an EMBL/GenBank/DDBJ whole genome shotgun (WGS) entry which is preliminary data.</text>
</comment>
<keyword evidence="7 11" id="KW-1133">Transmembrane helix</keyword>
<evidence type="ECO:0000256" key="5">
    <source>
        <dbReference type="ARBA" id="ARBA00022753"/>
    </source>
</evidence>
<comment type="subcellular location">
    <subcellularLocation>
        <location evidence="2">Cytoplasmic vesicle</location>
        <location evidence="2">Secretory vesicle</location>
        <location evidence="2">Synaptic vesicle membrane</location>
        <topology evidence="2">Multi-pass membrane protein</topology>
    </subcellularLocation>
    <subcellularLocation>
        <location evidence="1">Early endosome membrane</location>
    </subcellularLocation>
</comment>
<reference evidence="13 14" key="1">
    <citation type="submission" date="2019-07" db="EMBL/GenBank/DDBJ databases">
        <title>Diversity of Bacteria from Kongsfjorden, Arctic.</title>
        <authorList>
            <person name="Yu Y."/>
        </authorList>
    </citation>
    <scope>NUCLEOTIDE SEQUENCE [LARGE SCALE GENOMIC DNA]</scope>
    <source>
        <strain evidence="13 14">SM1928</strain>
    </source>
</reference>
<dbReference type="PANTHER" id="PTHR31937:SF2">
    <property type="entry name" value="TRANSMEMBRANE PROTEIN 163"/>
    <property type="match status" value="1"/>
</dbReference>
<evidence type="ECO:0000256" key="9">
    <source>
        <dbReference type="ARBA" id="ARBA00023136"/>
    </source>
</evidence>
<dbReference type="PANTHER" id="PTHR31937">
    <property type="entry name" value="TRANSMEMBRANE PROTEIN 163"/>
    <property type="match status" value="1"/>
</dbReference>
<dbReference type="InterPro" id="IPR058533">
    <property type="entry name" value="Cation_efflux_TM"/>
</dbReference>
<evidence type="ECO:0000256" key="1">
    <source>
        <dbReference type="ARBA" id="ARBA00004146"/>
    </source>
</evidence>
<keyword evidence="4 11" id="KW-0812">Transmembrane</keyword>
<keyword evidence="6" id="KW-0862">Zinc</keyword>
<dbReference type="SUPFAM" id="SSF161111">
    <property type="entry name" value="Cation efflux protein transmembrane domain-like"/>
    <property type="match status" value="1"/>
</dbReference>
<evidence type="ECO:0000259" key="12">
    <source>
        <dbReference type="Pfam" id="PF01545"/>
    </source>
</evidence>
<evidence type="ECO:0000313" key="14">
    <source>
        <dbReference type="Proteomes" id="UP000316500"/>
    </source>
</evidence>
<feature type="transmembrane region" description="Helical" evidence="11">
    <location>
        <begin position="155"/>
        <end position="171"/>
    </location>
</feature>
<evidence type="ECO:0000256" key="4">
    <source>
        <dbReference type="ARBA" id="ARBA00022692"/>
    </source>
</evidence>
<dbReference type="Pfam" id="PF01545">
    <property type="entry name" value="Cation_efflux"/>
    <property type="match status" value="1"/>
</dbReference>
<dbReference type="GO" id="GO:0008324">
    <property type="term" value="F:monoatomic cation transmembrane transporter activity"/>
    <property type="evidence" value="ECO:0007669"/>
    <property type="project" value="InterPro"/>
</dbReference>
<dbReference type="GO" id="GO:0031410">
    <property type="term" value="C:cytoplasmic vesicle"/>
    <property type="evidence" value="ECO:0007669"/>
    <property type="project" value="UniProtKB-KW"/>
</dbReference>
<dbReference type="AlphaFoldDB" id="A0A558GYM3"/>